<accession>A0A7D9EYU1</accession>
<sequence>MQTLKDLQLDYLDLYLIHWPIGLKSGDNPFPKNEDGTLQYSDVHPLESWQEMEKLVDEGLVRSIGLSNFNSKQVTEITSKGRIKPSVLQVECHPYLNQKDLINFCNENGILVTAFSPLGSPDRPWAKPGDPLLLEDNEIVGIAKKYKKTAAQVCIRFQIERELSVIPKSTTAHRIKENSEVFDFSLSSEDMKIIESFHRPWRACIPMTEIDGKQVPRDAHHPHFPFHEPF</sequence>
<dbReference type="Proteomes" id="UP001152795">
    <property type="component" value="Unassembled WGS sequence"/>
</dbReference>
<dbReference type="EMBL" id="CACRXK020011128">
    <property type="protein sequence ID" value="CAB4020790.1"/>
    <property type="molecule type" value="Genomic_DNA"/>
</dbReference>
<comment type="caution">
    <text evidence="1">The sequence shown here is derived from an EMBL/GenBank/DDBJ whole genome shotgun (WGS) entry which is preliminary data.</text>
</comment>
<reference evidence="1" key="1">
    <citation type="submission" date="2020-04" db="EMBL/GenBank/DDBJ databases">
        <authorList>
            <person name="Alioto T."/>
            <person name="Alioto T."/>
            <person name="Gomez Garrido J."/>
        </authorList>
    </citation>
    <scope>NUCLEOTIDE SEQUENCE</scope>
    <source>
        <strain evidence="1">A484AB</strain>
    </source>
</reference>
<dbReference type="InterPro" id="IPR020471">
    <property type="entry name" value="AKR"/>
</dbReference>
<keyword evidence="2" id="KW-1185">Reference proteome</keyword>
<organism evidence="1 2">
    <name type="scientific">Paramuricea clavata</name>
    <name type="common">Red gorgonian</name>
    <name type="synonym">Violescent sea-whip</name>
    <dbReference type="NCBI Taxonomy" id="317549"/>
    <lineage>
        <taxon>Eukaryota</taxon>
        <taxon>Metazoa</taxon>
        <taxon>Cnidaria</taxon>
        <taxon>Anthozoa</taxon>
        <taxon>Octocorallia</taxon>
        <taxon>Malacalcyonacea</taxon>
        <taxon>Plexauridae</taxon>
        <taxon>Paramuricea</taxon>
    </lineage>
</organism>
<dbReference type="Gene3D" id="3.20.20.100">
    <property type="entry name" value="NADP-dependent oxidoreductase domain"/>
    <property type="match status" value="1"/>
</dbReference>
<dbReference type="PROSITE" id="PS00063">
    <property type="entry name" value="ALDOKETO_REDUCTASE_3"/>
    <property type="match status" value="1"/>
</dbReference>
<dbReference type="PANTHER" id="PTHR11732">
    <property type="entry name" value="ALDO/KETO REDUCTASE"/>
    <property type="match status" value="1"/>
</dbReference>
<proteinExistence type="predicted"/>
<gene>
    <name evidence="1" type="ORF">PACLA_8A023195</name>
</gene>
<evidence type="ECO:0000313" key="1">
    <source>
        <dbReference type="EMBL" id="CAB4020790.1"/>
    </source>
</evidence>
<name>A0A7D9EYU1_PARCT</name>
<dbReference type="PROSITE" id="PS00062">
    <property type="entry name" value="ALDOKETO_REDUCTASE_2"/>
    <property type="match status" value="1"/>
</dbReference>
<dbReference type="InterPro" id="IPR018170">
    <property type="entry name" value="Aldo/ket_reductase_CS"/>
</dbReference>
<dbReference type="InterPro" id="IPR036812">
    <property type="entry name" value="NAD(P)_OxRdtase_dom_sf"/>
</dbReference>
<dbReference type="PIRSF" id="PIRSF000097">
    <property type="entry name" value="AKR"/>
    <property type="match status" value="1"/>
</dbReference>
<dbReference type="PRINTS" id="PR00069">
    <property type="entry name" value="ALDKETRDTASE"/>
</dbReference>
<dbReference type="InterPro" id="IPR023210">
    <property type="entry name" value="NADP_OxRdtase_dom"/>
</dbReference>
<dbReference type="GO" id="GO:0016491">
    <property type="term" value="F:oxidoreductase activity"/>
    <property type="evidence" value="ECO:0007669"/>
    <property type="project" value="InterPro"/>
</dbReference>
<evidence type="ECO:0000313" key="2">
    <source>
        <dbReference type="Proteomes" id="UP001152795"/>
    </source>
</evidence>
<dbReference type="Pfam" id="PF00248">
    <property type="entry name" value="Aldo_ket_red"/>
    <property type="match status" value="1"/>
</dbReference>
<dbReference type="SUPFAM" id="SSF51430">
    <property type="entry name" value="NAD(P)-linked oxidoreductase"/>
    <property type="match status" value="1"/>
</dbReference>
<dbReference type="AlphaFoldDB" id="A0A7D9EYU1"/>
<dbReference type="OrthoDB" id="416253at2759"/>
<protein>
    <submittedName>
        <fullName evidence="1">Alcohol dehydrogenase [NADP(+)] B isoform X3</fullName>
    </submittedName>
</protein>